<dbReference type="Pfam" id="PF13565">
    <property type="entry name" value="HTH_32"/>
    <property type="match status" value="1"/>
</dbReference>
<dbReference type="EMBL" id="AUZY01000958">
    <property type="protein sequence ID" value="EQD76869.1"/>
    <property type="molecule type" value="Genomic_DNA"/>
</dbReference>
<gene>
    <name evidence="1" type="ORF">B1B_01391</name>
</gene>
<protein>
    <submittedName>
        <fullName evidence="1">Transposase</fullName>
    </submittedName>
</protein>
<proteinExistence type="predicted"/>
<accession>T1D5V6</accession>
<comment type="caution">
    <text evidence="1">The sequence shown here is derived from an EMBL/GenBank/DDBJ whole genome shotgun (WGS) entry which is preliminary data.</text>
</comment>
<sequence length="132" mass="14908">MRQTELSLNQRDRRVVDAFRSKGLHRAREFKRAHILAALDRQVPERQIMEVLNVGRTAVWRTRAAYLKGGVDCALHDEPRPGKPKRYEADAEAQITALACSAPPAGAQRWTIALLTEAARRHPQMTGISRET</sequence>
<name>T1D5V6_9ZZZZ</name>
<organism evidence="1">
    <name type="scientific">mine drainage metagenome</name>
    <dbReference type="NCBI Taxonomy" id="410659"/>
    <lineage>
        <taxon>unclassified sequences</taxon>
        <taxon>metagenomes</taxon>
        <taxon>ecological metagenomes</taxon>
    </lineage>
</organism>
<dbReference type="InterPro" id="IPR009057">
    <property type="entry name" value="Homeodomain-like_sf"/>
</dbReference>
<reference evidence="1" key="2">
    <citation type="journal article" date="2014" name="ISME J.">
        <title>Microbial stratification in low pH oxic and suboxic macroscopic growths along an acid mine drainage.</title>
        <authorList>
            <person name="Mendez-Garcia C."/>
            <person name="Mesa V."/>
            <person name="Sprenger R.R."/>
            <person name="Richter M."/>
            <person name="Diez M.S."/>
            <person name="Solano J."/>
            <person name="Bargiela R."/>
            <person name="Golyshina O.V."/>
            <person name="Manteca A."/>
            <person name="Ramos J.L."/>
            <person name="Gallego J.R."/>
            <person name="Llorente I."/>
            <person name="Martins Dos Santos V.A."/>
            <person name="Jensen O.N."/>
            <person name="Pelaez A.I."/>
            <person name="Sanchez J."/>
            <person name="Ferrer M."/>
        </authorList>
    </citation>
    <scope>NUCLEOTIDE SEQUENCE</scope>
</reference>
<evidence type="ECO:0000313" key="1">
    <source>
        <dbReference type="EMBL" id="EQD76869.1"/>
    </source>
</evidence>
<feature type="non-terminal residue" evidence="1">
    <location>
        <position position="132"/>
    </location>
</feature>
<dbReference type="AlphaFoldDB" id="T1D5V6"/>
<dbReference type="SUPFAM" id="SSF46689">
    <property type="entry name" value="Homeodomain-like"/>
    <property type="match status" value="1"/>
</dbReference>
<reference evidence="1" key="1">
    <citation type="submission" date="2013-08" db="EMBL/GenBank/DDBJ databases">
        <authorList>
            <person name="Mendez C."/>
            <person name="Richter M."/>
            <person name="Ferrer M."/>
            <person name="Sanchez J."/>
        </authorList>
    </citation>
    <scope>NUCLEOTIDE SEQUENCE</scope>
</reference>